<dbReference type="AlphaFoldDB" id="A0A939QFJ8"/>
<protein>
    <submittedName>
        <fullName evidence="7">C40 family peptidase</fullName>
    </submittedName>
</protein>
<dbReference type="GO" id="GO:0006508">
    <property type="term" value="P:proteolysis"/>
    <property type="evidence" value="ECO:0007669"/>
    <property type="project" value="UniProtKB-KW"/>
</dbReference>
<feature type="compositionally biased region" description="Basic and acidic residues" evidence="5">
    <location>
        <begin position="66"/>
        <end position="79"/>
    </location>
</feature>
<evidence type="ECO:0000313" key="7">
    <source>
        <dbReference type="EMBL" id="MBO2991006.1"/>
    </source>
</evidence>
<dbReference type="GO" id="GO:0008234">
    <property type="term" value="F:cysteine-type peptidase activity"/>
    <property type="evidence" value="ECO:0007669"/>
    <property type="project" value="UniProtKB-KW"/>
</dbReference>
<organism evidence="7 8">
    <name type="scientific">Leucobacter tardus</name>
    <dbReference type="NCBI Taxonomy" id="501483"/>
    <lineage>
        <taxon>Bacteria</taxon>
        <taxon>Bacillati</taxon>
        <taxon>Actinomycetota</taxon>
        <taxon>Actinomycetes</taxon>
        <taxon>Micrococcales</taxon>
        <taxon>Microbacteriaceae</taxon>
        <taxon>Leucobacter</taxon>
    </lineage>
</organism>
<dbReference type="Proteomes" id="UP000668403">
    <property type="component" value="Unassembled WGS sequence"/>
</dbReference>
<evidence type="ECO:0000256" key="5">
    <source>
        <dbReference type="SAM" id="MobiDB-lite"/>
    </source>
</evidence>
<evidence type="ECO:0000256" key="3">
    <source>
        <dbReference type="ARBA" id="ARBA00022801"/>
    </source>
</evidence>
<dbReference type="EMBL" id="JAGFBF010000006">
    <property type="protein sequence ID" value="MBO2991006.1"/>
    <property type="molecule type" value="Genomic_DNA"/>
</dbReference>
<dbReference type="RefSeq" id="WP_208240704.1">
    <property type="nucleotide sequence ID" value="NZ_BAAAQU010000001.1"/>
</dbReference>
<dbReference type="Gene3D" id="3.90.1720.10">
    <property type="entry name" value="endopeptidase domain like (from Nostoc punctiforme)"/>
    <property type="match status" value="1"/>
</dbReference>
<keyword evidence="4" id="KW-0788">Thiol protease</keyword>
<gene>
    <name evidence="7" type="ORF">J4H85_13475</name>
</gene>
<keyword evidence="3" id="KW-0378">Hydrolase</keyword>
<feature type="compositionally biased region" description="Acidic residues" evidence="5">
    <location>
        <begin position="96"/>
        <end position="108"/>
    </location>
</feature>
<name>A0A939QFJ8_9MICO</name>
<evidence type="ECO:0000259" key="6">
    <source>
        <dbReference type="PROSITE" id="PS51935"/>
    </source>
</evidence>
<evidence type="ECO:0000256" key="4">
    <source>
        <dbReference type="ARBA" id="ARBA00022807"/>
    </source>
</evidence>
<sequence>MGTFAFPAYATFDDAGNGPDGLSASAAEYSAPLEGAQSLTAPAAPIETADVAPATVSTTENADEAAEAKAVKEAAKAEEQAAEEAEALAAQQESAAADDEAPADDVAGEDIPSGEGAGAIVDAAKAQLGVMQDCTALVEKSLRAAGIPAGDLGTQVGEYTALGGKQVSTGSMAPGDILVWPGAHVAVYIGNGQAVHGGWNGGTTAIGPISGGTMGGGPGAVVRF</sequence>
<keyword evidence="2" id="KW-0645">Protease</keyword>
<keyword evidence="8" id="KW-1185">Reference proteome</keyword>
<evidence type="ECO:0000256" key="1">
    <source>
        <dbReference type="ARBA" id="ARBA00007074"/>
    </source>
</evidence>
<dbReference type="SUPFAM" id="SSF54001">
    <property type="entry name" value="Cysteine proteinases"/>
    <property type="match status" value="1"/>
</dbReference>
<dbReference type="InterPro" id="IPR038765">
    <property type="entry name" value="Papain-like_cys_pep_sf"/>
</dbReference>
<comment type="similarity">
    <text evidence="1">Belongs to the peptidase C40 family.</text>
</comment>
<accession>A0A939QFJ8</accession>
<dbReference type="PROSITE" id="PS51935">
    <property type="entry name" value="NLPC_P60"/>
    <property type="match status" value="1"/>
</dbReference>
<evidence type="ECO:0000313" key="8">
    <source>
        <dbReference type="Proteomes" id="UP000668403"/>
    </source>
</evidence>
<dbReference type="Pfam" id="PF00877">
    <property type="entry name" value="NLPC_P60"/>
    <property type="match status" value="1"/>
</dbReference>
<reference evidence="7" key="1">
    <citation type="submission" date="2021-03" db="EMBL/GenBank/DDBJ databases">
        <title>Leucobacter chromiisoli sp. nov., isolated from chromium-containing soil of chemical plant.</title>
        <authorList>
            <person name="Xu Z."/>
        </authorList>
    </citation>
    <scope>NUCLEOTIDE SEQUENCE</scope>
    <source>
        <strain evidence="7">K 70/01</strain>
    </source>
</reference>
<feature type="domain" description="NlpC/P60" evidence="6">
    <location>
        <begin position="89"/>
        <end position="224"/>
    </location>
</feature>
<dbReference type="InterPro" id="IPR000064">
    <property type="entry name" value="NLP_P60_dom"/>
</dbReference>
<feature type="region of interest" description="Disordered" evidence="5">
    <location>
        <begin position="54"/>
        <end position="114"/>
    </location>
</feature>
<comment type="caution">
    <text evidence="7">The sequence shown here is derived from an EMBL/GenBank/DDBJ whole genome shotgun (WGS) entry which is preliminary data.</text>
</comment>
<evidence type="ECO:0000256" key="2">
    <source>
        <dbReference type="ARBA" id="ARBA00022670"/>
    </source>
</evidence>
<proteinExistence type="inferred from homology"/>